<keyword evidence="4" id="KW-0804">Transcription</keyword>
<dbReference type="PANTHER" id="PTHR30055">
    <property type="entry name" value="HTH-TYPE TRANSCRIPTIONAL REGULATOR RUTR"/>
    <property type="match status" value="1"/>
</dbReference>
<organism evidence="7 8">
    <name type="scientific">Halioxenophilus aromaticivorans</name>
    <dbReference type="NCBI Taxonomy" id="1306992"/>
    <lineage>
        <taxon>Bacteria</taxon>
        <taxon>Pseudomonadati</taxon>
        <taxon>Pseudomonadota</taxon>
        <taxon>Gammaproteobacteria</taxon>
        <taxon>Alteromonadales</taxon>
        <taxon>Alteromonadaceae</taxon>
        <taxon>Halioxenophilus</taxon>
    </lineage>
</organism>
<reference evidence="8" key="1">
    <citation type="journal article" date="2019" name="Int. J. Syst. Evol. Microbiol.">
        <title>The Global Catalogue of Microorganisms (GCM) 10K type strain sequencing project: providing services to taxonomists for standard genome sequencing and annotation.</title>
        <authorList>
            <consortium name="The Broad Institute Genomics Platform"/>
            <consortium name="The Broad Institute Genome Sequencing Center for Infectious Disease"/>
            <person name="Wu L."/>
            <person name="Ma J."/>
        </authorList>
    </citation>
    <scope>NUCLEOTIDE SEQUENCE [LARGE SCALE GENOMIC DNA]</scope>
    <source>
        <strain evidence="8">JCM 19134</strain>
    </source>
</reference>
<dbReference type="Gene3D" id="1.10.357.10">
    <property type="entry name" value="Tetracycline Repressor, domain 2"/>
    <property type="match status" value="1"/>
</dbReference>
<keyword evidence="1" id="KW-0678">Repressor</keyword>
<dbReference type="AlphaFoldDB" id="A0AAV3TXJ4"/>
<feature type="DNA-binding region" description="H-T-H motif" evidence="5">
    <location>
        <begin position="43"/>
        <end position="62"/>
    </location>
</feature>
<evidence type="ECO:0000259" key="6">
    <source>
        <dbReference type="PROSITE" id="PS50977"/>
    </source>
</evidence>
<dbReference type="SUPFAM" id="SSF48498">
    <property type="entry name" value="Tetracyclin repressor-like, C-terminal domain"/>
    <property type="match status" value="1"/>
</dbReference>
<dbReference type="InterPro" id="IPR009057">
    <property type="entry name" value="Homeodomain-like_sf"/>
</dbReference>
<dbReference type="SUPFAM" id="SSF46689">
    <property type="entry name" value="Homeodomain-like"/>
    <property type="match status" value="1"/>
</dbReference>
<sequence>MSKLKSRRKSRAEAGKTLYNDRKDIIRQAAGKIFLKKGFLATKLNDIAEEAKMDRASLYYYVGSKQDLYEDIFSTVVGDNIKLAKAISEEDIPAPEKLAKLMTALMASFEDKYPYYYIFVQEDLKKIESMQDPKNDKWLKTSKELSKEYFDIVNGVITQGMESGEIRSLLPPRLIAHSLIGMMTSSSQWFRPNGIMTSKEIGTAMAKMVLEGLSNAK</sequence>
<dbReference type="Gene3D" id="1.10.10.60">
    <property type="entry name" value="Homeodomain-like"/>
    <property type="match status" value="1"/>
</dbReference>
<dbReference type="InterPro" id="IPR041490">
    <property type="entry name" value="KstR2_TetR_C"/>
</dbReference>
<dbReference type="PANTHER" id="PTHR30055:SF175">
    <property type="entry name" value="HTH-TYPE TRANSCRIPTIONAL REPRESSOR KSTR2"/>
    <property type="match status" value="1"/>
</dbReference>
<dbReference type="GO" id="GO:0003700">
    <property type="term" value="F:DNA-binding transcription factor activity"/>
    <property type="evidence" value="ECO:0007669"/>
    <property type="project" value="TreeGrafter"/>
</dbReference>
<dbReference type="PROSITE" id="PS50977">
    <property type="entry name" value="HTH_TETR_2"/>
    <property type="match status" value="1"/>
</dbReference>
<keyword evidence="3 5" id="KW-0238">DNA-binding</keyword>
<name>A0AAV3TXJ4_9ALTE</name>
<dbReference type="Pfam" id="PF17932">
    <property type="entry name" value="TetR_C_24"/>
    <property type="match status" value="1"/>
</dbReference>
<evidence type="ECO:0000256" key="3">
    <source>
        <dbReference type="ARBA" id="ARBA00023125"/>
    </source>
</evidence>
<dbReference type="InterPro" id="IPR050109">
    <property type="entry name" value="HTH-type_TetR-like_transc_reg"/>
</dbReference>
<keyword evidence="8" id="KW-1185">Reference proteome</keyword>
<dbReference type="RefSeq" id="WP_345416383.1">
    <property type="nucleotide sequence ID" value="NZ_AP031496.1"/>
</dbReference>
<dbReference type="EMBL" id="BAABLX010000004">
    <property type="protein sequence ID" value="GAA4931420.1"/>
    <property type="molecule type" value="Genomic_DNA"/>
</dbReference>
<protein>
    <submittedName>
        <fullName evidence="7">TetR/AcrR family transcriptional regulator</fullName>
    </submittedName>
</protein>
<evidence type="ECO:0000313" key="8">
    <source>
        <dbReference type="Proteomes" id="UP001409585"/>
    </source>
</evidence>
<dbReference type="PRINTS" id="PR00455">
    <property type="entry name" value="HTHTETR"/>
</dbReference>
<evidence type="ECO:0000313" key="7">
    <source>
        <dbReference type="EMBL" id="GAA4931420.1"/>
    </source>
</evidence>
<feature type="domain" description="HTH tetR-type" evidence="6">
    <location>
        <begin position="20"/>
        <end position="80"/>
    </location>
</feature>
<evidence type="ECO:0000256" key="1">
    <source>
        <dbReference type="ARBA" id="ARBA00022491"/>
    </source>
</evidence>
<dbReference type="Pfam" id="PF00440">
    <property type="entry name" value="TetR_N"/>
    <property type="match status" value="1"/>
</dbReference>
<evidence type="ECO:0000256" key="2">
    <source>
        <dbReference type="ARBA" id="ARBA00023015"/>
    </source>
</evidence>
<gene>
    <name evidence="7" type="ORF">GCM10025791_04430</name>
</gene>
<comment type="caution">
    <text evidence="7">The sequence shown here is derived from an EMBL/GenBank/DDBJ whole genome shotgun (WGS) entry which is preliminary data.</text>
</comment>
<keyword evidence="2" id="KW-0805">Transcription regulation</keyword>
<dbReference type="InterPro" id="IPR036271">
    <property type="entry name" value="Tet_transcr_reg_TetR-rel_C_sf"/>
</dbReference>
<dbReference type="InterPro" id="IPR001647">
    <property type="entry name" value="HTH_TetR"/>
</dbReference>
<dbReference type="GO" id="GO:0000976">
    <property type="term" value="F:transcription cis-regulatory region binding"/>
    <property type="evidence" value="ECO:0007669"/>
    <property type="project" value="TreeGrafter"/>
</dbReference>
<proteinExistence type="predicted"/>
<evidence type="ECO:0000256" key="4">
    <source>
        <dbReference type="ARBA" id="ARBA00023163"/>
    </source>
</evidence>
<evidence type="ECO:0000256" key="5">
    <source>
        <dbReference type="PROSITE-ProRule" id="PRU00335"/>
    </source>
</evidence>
<dbReference type="Proteomes" id="UP001409585">
    <property type="component" value="Unassembled WGS sequence"/>
</dbReference>
<accession>A0AAV3TXJ4</accession>